<dbReference type="GO" id="GO:0016887">
    <property type="term" value="F:ATP hydrolysis activity"/>
    <property type="evidence" value="ECO:0007669"/>
    <property type="project" value="InterPro"/>
</dbReference>
<organism evidence="6 7">
    <name type="scientific">Aerococcus sanguinicola</name>
    <dbReference type="NCBI Taxonomy" id="119206"/>
    <lineage>
        <taxon>Bacteria</taxon>
        <taxon>Bacillati</taxon>
        <taxon>Bacillota</taxon>
        <taxon>Bacilli</taxon>
        <taxon>Lactobacillales</taxon>
        <taxon>Aerococcaceae</taxon>
        <taxon>Aerococcus</taxon>
    </lineage>
</organism>
<keyword evidence="3" id="KW-0547">Nucleotide-binding</keyword>
<feature type="domain" description="ABC transporter" evidence="5">
    <location>
        <begin position="6"/>
        <end position="241"/>
    </location>
</feature>
<evidence type="ECO:0000259" key="5">
    <source>
        <dbReference type="PROSITE" id="PS50893"/>
    </source>
</evidence>
<dbReference type="RefSeq" id="WP_070430470.1">
    <property type="nucleotide sequence ID" value="NZ_VYWO01000002.1"/>
</dbReference>
<dbReference type="PROSITE" id="PS00211">
    <property type="entry name" value="ABC_TRANSPORTER_1"/>
    <property type="match status" value="1"/>
</dbReference>
<dbReference type="GO" id="GO:0015424">
    <property type="term" value="F:ABC-type amino acid transporter activity"/>
    <property type="evidence" value="ECO:0007669"/>
    <property type="project" value="InterPro"/>
</dbReference>
<evidence type="ECO:0000256" key="2">
    <source>
        <dbReference type="ARBA" id="ARBA00022448"/>
    </source>
</evidence>
<keyword evidence="2" id="KW-0813">Transport</keyword>
<dbReference type="PIRSF" id="PIRSF039085">
    <property type="entry name" value="ABC_ATPase_HisP"/>
    <property type="match status" value="1"/>
</dbReference>
<dbReference type="InterPro" id="IPR003593">
    <property type="entry name" value="AAA+_ATPase"/>
</dbReference>
<dbReference type="OrthoDB" id="9804199at2"/>
<dbReference type="InterPro" id="IPR017871">
    <property type="entry name" value="ABC_transporter-like_CS"/>
</dbReference>
<dbReference type="InterPro" id="IPR003439">
    <property type="entry name" value="ABC_transporter-like_ATP-bd"/>
</dbReference>
<dbReference type="AlphaFoldDB" id="A0A5N1GRJ2"/>
<evidence type="ECO:0000313" key="6">
    <source>
        <dbReference type="EMBL" id="KAA9301310.1"/>
    </source>
</evidence>
<sequence length="249" mass="27687">MANLLIEVDHLHKSYDGETEVLQGISLSIERGELTVIIGPSGCGKSTFLRCLNALEPIDRGEIYFKGQALGQSDREIRALREQVGMVFQSYELFPHLSVMDNLTLAPCKVQARDRQEAETEARKLLAKVGLADKAAAFPSQLSGGQKQRVAIVRALMMHPEVLLLDEITAALDPELVREVLDVVLNLAEEGLTMVMVTHEMSFAEAVADQIVFFDAGQIVESSRDPQAFFRAPMTLRAQKFLDRLTFDR</sequence>
<dbReference type="SMART" id="SM00382">
    <property type="entry name" value="AAA"/>
    <property type="match status" value="1"/>
</dbReference>
<dbReference type="GO" id="GO:0005524">
    <property type="term" value="F:ATP binding"/>
    <property type="evidence" value="ECO:0007669"/>
    <property type="project" value="UniProtKB-KW"/>
</dbReference>
<dbReference type="PROSITE" id="PS50893">
    <property type="entry name" value="ABC_TRANSPORTER_2"/>
    <property type="match status" value="1"/>
</dbReference>
<accession>A0A5N1GRJ2</accession>
<evidence type="ECO:0000256" key="3">
    <source>
        <dbReference type="ARBA" id="ARBA00022741"/>
    </source>
</evidence>
<evidence type="ECO:0000256" key="4">
    <source>
        <dbReference type="ARBA" id="ARBA00022840"/>
    </source>
</evidence>
<dbReference type="Gene3D" id="3.40.50.300">
    <property type="entry name" value="P-loop containing nucleotide triphosphate hydrolases"/>
    <property type="match status" value="1"/>
</dbReference>
<keyword evidence="4 6" id="KW-0067">ATP-binding</keyword>
<dbReference type="PANTHER" id="PTHR43166">
    <property type="entry name" value="AMINO ACID IMPORT ATP-BINDING PROTEIN"/>
    <property type="match status" value="1"/>
</dbReference>
<dbReference type="InterPro" id="IPR027417">
    <property type="entry name" value="P-loop_NTPase"/>
</dbReference>
<evidence type="ECO:0000256" key="1">
    <source>
        <dbReference type="ARBA" id="ARBA00005417"/>
    </source>
</evidence>
<dbReference type="SUPFAM" id="SSF52540">
    <property type="entry name" value="P-loop containing nucleoside triphosphate hydrolases"/>
    <property type="match status" value="1"/>
</dbReference>
<dbReference type="Pfam" id="PF00005">
    <property type="entry name" value="ABC_tran"/>
    <property type="match status" value="1"/>
</dbReference>
<dbReference type="InterPro" id="IPR030679">
    <property type="entry name" value="ABC_ATPase_HisP-typ"/>
</dbReference>
<protein>
    <submittedName>
        <fullName evidence="6">Amino acid ABC transporter ATP-binding protein</fullName>
    </submittedName>
</protein>
<comment type="caution">
    <text evidence="6">The sequence shown here is derived from an EMBL/GenBank/DDBJ whole genome shotgun (WGS) entry which is preliminary data.</text>
</comment>
<gene>
    <name evidence="6" type="ORF">F6I03_05420</name>
</gene>
<dbReference type="PANTHER" id="PTHR43166:SF4">
    <property type="entry name" value="PHOSPHONATES IMPORT ATP-BINDING PROTEIN PHNC"/>
    <property type="match status" value="1"/>
</dbReference>
<name>A0A5N1GRJ2_9LACT</name>
<comment type="similarity">
    <text evidence="1">Belongs to the ABC transporter superfamily.</text>
</comment>
<reference evidence="6 7" key="1">
    <citation type="submission" date="2019-09" db="EMBL/GenBank/DDBJ databases">
        <title>Draft genome sequence assemblies of isolates from the urinary tract.</title>
        <authorList>
            <person name="Mores C.R."/>
            <person name="Putonti C."/>
            <person name="Wolfe A.J."/>
        </authorList>
    </citation>
    <scope>NUCLEOTIDE SEQUENCE [LARGE SCALE GENOMIC DNA]</scope>
    <source>
        <strain evidence="6 7">UMB623</strain>
    </source>
</reference>
<dbReference type="CDD" id="cd03262">
    <property type="entry name" value="ABC_HisP_GlnQ"/>
    <property type="match status" value="1"/>
</dbReference>
<proteinExistence type="inferred from homology"/>
<dbReference type="STRING" id="119206.AWM72_03470"/>
<dbReference type="EMBL" id="VYWO01000002">
    <property type="protein sequence ID" value="KAA9301310.1"/>
    <property type="molecule type" value="Genomic_DNA"/>
</dbReference>
<dbReference type="InterPro" id="IPR050086">
    <property type="entry name" value="MetN_ABC_transporter-like"/>
</dbReference>
<dbReference type="Proteomes" id="UP000327148">
    <property type="component" value="Unassembled WGS sequence"/>
</dbReference>
<evidence type="ECO:0000313" key="7">
    <source>
        <dbReference type="Proteomes" id="UP000327148"/>
    </source>
</evidence>